<dbReference type="InterPro" id="IPR003445">
    <property type="entry name" value="Cat_transpt"/>
</dbReference>
<name>A0AAN7YRW9_9MYCE</name>
<feature type="transmembrane region" description="Helical" evidence="8">
    <location>
        <begin position="340"/>
        <end position="361"/>
    </location>
</feature>
<feature type="compositionally biased region" description="Low complexity" evidence="7">
    <location>
        <begin position="300"/>
        <end position="318"/>
    </location>
</feature>
<proteinExistence type="predicted"/>
<feature type="compositionally biased region" description="Acidic residues" evidence="7">
    <location>
        <begin position="152"/>
        <end position="171"/>
    </location>
</feature>
<feature type="region of interest" description="Disordered" evidence="7">
    <location>
        <begin position="221"/>
        <end position="326"/>
    </location>
</feature>
<feature type="region of interest" description="Disordered" evidence="7">
    <location>
        <begin position="145"/>
        <end position="173"/>
    </location>
</feature>
<evidence type="ECO:0000256" key="6">
    <source>
        <dbReference type="ARBA" id="ARBA00023136"/>
    </source>
</evidence>
<feature type="transmembrane region" description="Helical" evidence="8">
    <location>
        <begin position="29"/>
        <end position="49"/>
    </location>
</feature>
<evidence type="ECO:0000256" key="3">
    <source>
        <dbReference type="ARBA" id="ARBA00022692"/>
    </source>
</evidence>
<feature type="transmembrane region" description="Helical" evidence="8">
    <location>
        <begin position="85"/>
        <end position="109"/>
    </location>
</feature>
<feature type="transmembrane region" description="Helical" evidence="8">
    <location>
        <begin position="61"/>
        <end position="79"/>
    </location>
</feature>
<feature type="transmembrane region" description="Helical" evidence="8">
    <location>
        <begin position="473"/>
        <end position="492"/>
    </location>
</feature>
<evidence type="ECO:0000313" key="10">
    <source>
        <dbReference type="Proteomes" id="UP001344447"/>
    </source>
</evidence>
<dbReference type="GO" id="GO:0005886">
    <property type="term" value="C:plasma membrane"/>
    <property type="evidence" value="ECO:0007669"/>
    <property type="project" value="TreeGrafter"/>
</dbReference>
<feature type="transmembrane region" description="Helical" evidence="8">
    <location>
        <begin position="610"/>
        <end position="635"/>
    </location>
</feature>
<feature type="transmembrane region" description="Helical" evidence="8">
    <location>
        <begin position="381"/>
        <end position="400"/>
    </location>
</feature>
<evidence type="ECO:0000256" key="2">
    <source>
        <dbReference type="ARBA" id="ARBA00022448"/>
    </source>
</evidence>
<feature type="transmembrane region" description="Helical" evidence="8">
    <location>
        <begin position="533"/>
        <end position="552"/>
    </location>
</feature>
<evidence type="ECO:0000256" key="8">
    <source>
        <dbReference type="SAM" id="Phobius"/>
    </source>
</evidence>
<comment type="caution">
    <text evidence="9">The sequence shown here is derived from an EMBL/GenBank/DDBJ whole genome shotgun (WGS) entry which is preliminary data.</text>
</comment>
<reference evidence="9 10" key="1">
    <citation type="submission" date="2023-11" db="EMBL/GenBank/DDBJ databases">
        <title>Dfirmibasis_genome.</title>
        <authorList>
            <person name="Edelbroek B."/>
            <person name="Kjellin J."/>
            <person name="Jerlstrom-Hultqvist J."/>
            <person name="Soderbom F."/>
        </authorList>
    </citation>
    <scope>NUCLEOTIDE SEQUENCE [LARGE SCALE GENOMIC DNA]</scope>
    <source>
        <strain evidence="9 10">TNS-C-14</strain>
    </source>
</reference>
<protein>
    <recommendedName>
        <fullName evidence="11">Potassium transport protein</fullName>
    </recommendedName>
</protein>
<keyword evidence="2" id="KW-0813">Transport</keyword>
<dbReference type="Proteomes" id="UP001344447">
    <property type="component" value="Unassembled WGS sequence"/>
</dbReference>
<gene>
    <name evidence="9" type="ORF">RB653_003857</name>
</gene>
<keyword evidence="3 8" id="KW-0812">Transmembrane</keyword>
<evidence type="ECO:0008006" key="11">
    <source>
        <dbReference type="Google" id="ProtNLM"/>
    </source>
</evidence>
<accession>A0AAN7YRW9</accession>
<evidence type="ECO:0000313" key="9">
    <source>
        <dbReference type="EMBL" id="KAK5582274.1"/>
    </source>
</evidence>
<dbReference type="GO" id="GO:0030007">
    <property type="term" value="P:intracellular potassium ion homeostasis"/>
    <property type="evidence" value="ECO:0007669"/>
    <property type="project" value="TreeGrafter"/>
</dbReference>
<dbReference type="GO" id="GO:1990573">
    <property type="term" value="P:potassium ion import across plasma membrane"/>
    <property type="evidence" value="ECO:0007669"/>
    <property type="project" value="TreeGrafter"/>
</dbReference>
<dbReference type="AlphaFoldDB" id="A0AAN7YRW9"/>
<keyword evidence="5" id="KW-0406">Ion transport</keyword>
<feature type="compositionally biased region" description="Low complexity" evidence="7">
    <location>
        <begin position="235"/>
        <end position="279"/>
    </location>
</feature>
<feature type="transmembrane region" description="Helical" evidence="8">
    <location>
        <begin position="412"/>
        <end position="439"/>
    </location>
</feature>
<keyword evidence="4 8" id="KW-1133">Transmembrane helix</keyword>
<evidence type="ECO:0000256" key="5">
    <source>
        <dbReference type="ARBA" id="ARBA00023065"/>
    </source>
</evidence>
<organism evidence="9 10">
    <name type="scientific">Dictyostelium firmibasis</name>
    <dbReference type="NCBI Taxonomy" id="79012"/>
    <lineage>
        <taxon>Eukaryota</taxon>
        <taxon>Amoebozoa</taxon>
        <taxon>Evosea</taxon>
        <taxon>Eumycetozoa</taxon>
        <taxon>Dictyostelia</taxon>
        <taxon>Dictyosteliales</taxon>
        <taxon>Dictyosteliaceae</taxon>
        <taxon>Dictyostelium</taxon>
    </lineage>
</organism>
<keyword evidence="10" id="KW-1185">Reference proteome</keyword>
<feature type="transmembrane region" description="Helical" evidence="8">
    <location>
        <begin position="572"/>
        <end position="590"/>
    </location>
</feature>
<dbReference type="PANTHER" id="PTHR31064">
    <property type="entry name" value="POTASSIUM TRANSPORT PROTEIN DDB_G0292412-RELATED"/>
    <property type="match status" value="1"/>
</dbReference>
<dbReference type="EMBL" id="JAVFKY010000001">
    <property type="protein sequence ID" value="KAK5582274.1"/>
    <property type="molecule type" value="Genomic_DNA"/>
</dbReference>
<dbReference type="GO" id="GO:0140107">
    <property type="term" value="F:high-affinity potassium ion transmembrane transporter activity"/>
    <property type="evidence" value="ECO:0007669"/>
    <property type="project" value="TreeGrafter"/>
</dbReference>
<evidence type="ECO:0000256" key="1">
    <source>
        <dbReference type="ARBA" id="ARBA00004141"/>
    </source>
</evidence>
<dbReference type="PANTHER" id="PTHR31064:SF30">
    <property type="entry name" value="HIGH-AFFINITY POTASSIUM TRANSPORT PROTEIN-RELATED"/>
    <property type="match status" value="1"/>
</dbReference>
<sequence>MKIRILKKYIKIKLKQLLNKIITLIDRNYFFRFHLIYFVIIGFVGSVIIKLIEFEVPFIDCLYIAYSALTTTGLVTVDISNWSKFTLFILILLVQLGSTVLLTLPIVLLRRFFIRSVYSNSSLISAANSSPDLISTIIHSHIPHQDFRNDNENGDDDDIDFDEDDDVDADNLDNKNKEIFDNQENSHDNNYSDNIEIGGILKMDSPLDHDFQDDNAPHHYIIPKIEKKDRKSKKLGSSSSSSTKQTIQQQQEEDTTITSISSPNNRNVITTNNNNNNNTSGSPKETNIDMIPLDLLQDTQQQQQQQQQPQQQPQQPQQLPSPLNSNSYEDNMEYRSLGKLLVIIPCYILTIYILGFISIGAYIAGSESTKSIMKANGVNGWWWSLFHTFSAFNNAGLALFSDSLIQINEKYFLLIVISILIFLGNTLFPVFLRIILLIISKFTKDPEPYKNLLENPRSIFTHLFPYKETAQLFIIWIIFNISQIALMALLDVNDKAFTNMNKSAMLLNYYFSSISTRTCGFNSVDLNLLSESVLLLFVGLMFVSSYPFIISLRRSAVNNKYSNQSREVMKDILIRDIFVPYICILLIAIFENHLLENGVITVFQILFEAISAFGNVGLSISITLSTYSKLVYIALMLAGKHRQLPESVDESVNPAHLKKNAVIAKIITRYKRRKL</sequence>
<dbReference type="InterPro" id="IPR051143">
    <property type="entry name" value="TrkH_K-transport"/>
</dbReference>
<evidence type="ECO:0000256" key="4">
    <source>
        <dbReference type="ARBA" id="ARBA00022989"/>
    </source>
</evidence>
<evidence type="ECO:0000256" key="7">
    <source>
        <dbReference type="SAM" id="MobiDB-lite"/>
    </source>
</evidence>
<keyword evidence="6 8" id="KW-0472">Membrane</keyword>
<dbReference type="Pfam" id="PF02386">
    <property type="entry name" value="TrkH"/>
    <property type="match status" value="1"/>
</dbReference>
<comment type="subcellular location">
    <subcellularLocation>
        <location evidence="1">Membrane</location>
        <topology evidence="1">Multi-pass membrane protein</topology>
    </subcellularLocation>
</comment>